<dbReference type="AlphaFoldDB" id="A0A2A6CE76"/>
<keyword evidence="2" id="KW-1185">Reference proteome</keyword>
<organism evidence="1 2">
    <name type="scientific">Pristionchus pacificus</name>
    <name type="common">Parasitic nematode worm</name>
    <dbReference type="NCBI Taxonomy" id="54126"/>
    <lineage>
        <taxon>Eukaryota</taxon>
        <taxon>Metazoa</taxon>
        <taxon>Ecdysozoa</taxon>
        <taxon>Nematoda</taxon>
        <taxon>Chromadorea</taxon>
        <taxon>Rhabditida</taxon>
        <taxon>Rhabditina</taxon>
        <taxon>Diplogasteromorpha</taxon>
        <taxon>Diplogasteroidea</taxon>
        <taxon>Neodiplogasteridae</taxon>
        <taxon>Pristionchus</taxon>
    </lineage>
</organism>
<sequence>MLTIESSTSSFAHSLEIRLHSLRADECNRGWSVLQYSRGWFPSENNPARPAPAGPKRSHDFLWLVQREI</sequence>
<proteinExistence type="predicted"/>
<reference evidence="1" key="2">
    <citation type="submission" date="2022-06" db="UniProtKB">
        <authorList>
            <consortium name="EnsemblMetazoa"/>
        </authorList>
    </citation>
    <scope>IDENTIFICATION</scope>
    <source>
        <strain evidence="1">PS312</strain>
    </source>
</reference>
<accession>A0A2A6CE76</accession>
<evidence type="ECO:0000313" key="1">
    <source>
        <dbReference type="EnsemblMetazoa" id="PPA43159.1"/>
    </source>
</evidence>
<gene>
    <name evidence="1" type="primary">WBGene00281528</name>
</gene>
<dbReference type="Proteomes" id="UP000005239">
    <property type="component" value="Unassembled WGS sequence"/>
</dbReference>
<dbReference type="EnsemblMetazoa" id="PPA43159.1">
    <property type="protein sequence ID" value="PPA43159.1"/>
    <property type="gene ID" value="WBGene00281528"/>
</dbReference>
<reference evidence="2" key="1">
    <citation type="journal article" date="2008" name="Nat. Genet.">
        <title>The Pristionchus pacificus genome provides a unique perspective on nematode lifestyle and parasitism.</title>
        <authorList>
            <person name="Dieterich C."/>
            <person name="Clifton S.W."/>
            <person name="Schuster L.N."/>
            <person name="Chinwalla A."/>
            <person name="Delehaunty K."/>
            <person name="Dinkelacker I."/>
            <person name="Fulton L."/>
            <person name="Fulton R."/>
            <person name="Godfrey J."/>
            <person name="Minx P."/>
            <person name="Mitreva M."/>
            <person name="Roeseler W."/>
            <person name="Tian H."/>
            <person name="Witte H."/>
            <person name="Yang S.P."/>
            <person name="Wilson R.K."/>
            <person name="Sommer R.J."/>
        </authorList>
    </citation>
    <scope>NUCLEOTIDE SEQUENCE [LARGE SCALE GENOMIC DNA]</scope>
    <source>
        <strain evidence="2">PS312</strain>
    </source>
</reference>
<name>A0A2A6CE76_PRIPA</name>
<accession>A0A8R1YZE2</accession>
<protein>
    <submittedName>
        <fullName evidence="1">Uncharacterized protein</fullName>
    </submittedName>
</protein>
<evidence type="ECO:0000313" key="2">
    <source>
        <dbReference type="Proteomes" id="UP000005239"/>
    </source>
</evidence>